<accession>K0GBW9</accession>
<dbReference type="EMBL" id="CP003875">
    <property type="protein sequence ID" value="AFU19210.1"/>
    <property type="molecule type" value="Genomic_DNA"/>
</dbReference>
<dbReference type="AlphaFoldDB" id="K0GBW9"/>
<name>K0GBW9_ACTSU</name>
<dbReference type="Proteomes" id="UP000006303">
    <property type="component" value="Chromosome"/>
</dbReference>
<proteinExistence type="predicted"/>
<evidence type="ECO:0000313" key="2">
    <source>
        <dbReference type="Proteomes" id="UP000006303"/>
    </source>
</evidence>
<gene>
    <name evidence="1" type="ORF">ASU2_05360</name>
</gene>
<reference evidence="1 2" key="1">
    <citation type="journal article" date="2012" name="J. Bacteriol.">
        <title>Complete Genome Sequence of Actinobacillus suis H91-0380, a Virulent Serotype O2 Strain.</title>
        <authorList>
            <person name="Macinnes J.I."/>
            <person name="Mackinnon J."/>
            <person name="Bujold A.R."/>
            <person name="Ziebell K."/>
            <person name="Kropinski A.M."/>
            <person name="Nash J.H."/>
        </authorList>
    </citation>
    <scope>NUCLEOTIDE SEQUENCE [LARGE SCALE GENOMIC DNA]</scope>
    <source>
        <strain evidence="1 2">H91-0380</strain>
    </source>
</reference>
<sequence>MAEEPIRLTQYSHGAG</sequence>
<dbReference type="HOGENOM" id="CLU_3432957_0_0_6"/>
<organism evidence="1 2">
    <name type="scientific">Actinobacillus suis H91-0380</name>
    <dbReference type="NCBI Taxonomy" id="696748"/>
    <lineage>
        <taxon>Bacteria</taxon>
        <taxon>Pseudomonadati</taxon>
        <taxon>Pseudomonadota</taxon>
        <taxon>Gammaproteobacteria</taxon>
        <taxon>Pasteurellales</taxon>
        <taxon>Pasteurellaceae</taxon>
        <taxon>Actinobacillus</taxon>
    </lineage>
</organism>
<evidence type="ECO:0000313" key="1">
    <source>
        <dbReference type="EMBL" id="AFU19210.1"/>
    </source>
</evidence>
<protein>
    <submittedName>
        <fullName evidence="1">Uncharacterized protein</fullName>
    </submittedName>
</protein>
<dbReference type="KEGG" id="asi:ASU2_05360"/>